<accession>A0A2D2B3A6</accession>
<dbReference type="GO" id="GO:0005737">
    <property type="term" value="C:cytoplasm"/>
    <property type="evidence" value="ECO:0007669"/>
    <property type="project" value="TreeGrafter"/>
</dbReference>
<feature type="active site" description="Nucleophile" evidence="5">
    <location>
        <position position="162"/>
    </location>
</feature>
<evidence type="ECO:0000256" key="1">
    <source>
        <dbReference type="ARBA" id="ARBA00022670"/>
    </source>
</evidence>
<dbReference type="InterPro" id="IPR029055">
    <property type="entry name" value="Ntn_hydrolases_N"/>
</dbReference>
<gene>
    <name evidence="8" type="ORF">CSW64_21090</name>
</gene>
<protein>
    <recommendedName>
        <fullName evidence="4">Isoaspartyl peptidase</fullName>
    </recommendedName>
</protein>
<evidence type="ECO:0000313" key="9">
    <source>
        <dbReference type="Proteomes" id="UP000228945"/>
    </source>
</evidence>
<dbReference type="Proteomes" id="UP000228945">
    <property type="component" value="Chromosome"/>
</dbReference>
<dbReference type="FunFam" id="3.60.20.30:FF:000001">
    <property type="entry name" value="Isoaspartyl peptidase/L-asparaginase"/>
    <property type="match status" value="1"/>
</dbReference>
<feature type="site" description="Cleavage; by autolysis" evidence="7">
    <location>
        <begin position="161"/>
        <end position="162"/>
    </location>
</feature>
<dbReference type="AlphaFoldDB" id="A0A2D2B3A6"/>
<dbReference type="GO" id="GO:0008233">
    <property type="term" value="F:peptidase activity"/>
    <property type="evidence" value="ECO:0007669"/>
    <property type="project" value="UniProtKB-KW"/>
</dbReference>
<keyword evidence="1" id="KW-0645">Protease</keyword>
<evidence type="ECO:0000256" key="6">
    <source>
        <dbReference type="PIRSR" id="PIRSR600246-2"/>
    </source>
</evidence>
<keyword evidence="9" id="KW-1185">Reference proteome</keyword>
<dbReference type="PANTHER" id="PTHR10188:SF43">
    <property type="entry name" value="ASPARAGINASE (EUROFUNG)"/>
    <property type="match status" value="1"/>
</dbReference>
<evidence type="ECO:0000313" key="8">
    <source>
        <dbReference type="EMBL" id="ATQ44704.1"/>
    </source>
</evidence>
<evidence type="ECO:0000256" key="7">
    <source>
        <dbReference type="PIRSR" id="PIRSR600246-3"/>
    </source>
</evidence>
<dbReference type="GO" id="GO:0006508">
    <property type="term" value="P:proteolysis"/>
    <property type="evidence" value="ECO:0007669"/>
    <property type="project" value="UniProtKB-KW"/>
</dbReference>
<dbReference type="SUPFAM" id="SSF56235">
    <property type="entry name" value="N-terminal nucleophile aminohydrolases (Ntn hydrolases)"/>
    <property type="match status" value="1"/>
</dbReference>
<evidence type="ECO:0000256" key="5">
    <source>
        <dbReference type="PIRSR" id="PIRSR600246-1"/>
    </source>
</evidence>
<keyword evidence="2" id="KW-0378">Hydrolase</keyword>
<feature type="binding site" evidence="6">
    <location>
        <begin position="190"/>
        <end position="193"/>
    </location>
    <ligand>
        <name>substrate</name>
    </ligand>
</feature>
<organism evidence="8 9">
    <name type="scientific">Caulobacter mirabilis</name>
    <dbReference type="NCBI Taxonomy" id="69666"/>
    <lineage>
        <taxon>Bacteria</taxon>
        <taxon>Pseudomonadati</taxon>
        <taxon>Pseudomonadota</taxon>
        <taxon>Alphaproteobacteria</taxon>
        <taxon>Caulobacterales</taxon>
        <taxon>Caulobacteraceae</taxon>
        <taxon>Caulobacter</taxon>
    </lineage>
</organism>
<evidence type="ECO:0000256" key="4">
    <source>
        <dbReference type="ARBA" id="ARBA00069124"/>
    </source>
</evidence>
<dbReference type="CDD" id="cd04701">
    <property type="entry name" value="Asparaginase_2"/>
    <property type="match status" value="1"/>
</dbReference>
<name>A0A2D2B3A6_9CAUL</name>
<dbReference type="KEGG" id="cmb:CSW64_21090"/>
<dbReference type="OrthoDB" id="9780217at2"/>
<dbReference type="Pfam" id="PF01112">
    <property type="entry name" value="Asparaginase_2"/>
    <property type="match status" value="2"/>
</dbReference>
<dbReference type="Gene3D" id="3.60.20.30">
    <property type="entry name" value="(Glycosyl)asparaginase"/>
    <property type="match status" value="1"/>
</dbReference>
<dbReference type="EMBL" id="CP024201">
    <property type="protein sequence ID" value="ATQ44704.1"/>
    <property type="molecule type" value="Genomic_DNA"/>
</dbReference>
<keyword evidence="3" id="KW-0068">Autocatalytic cleavage</keyword>
<proteinExistence type="predicted"/>
<dbReference type="InterPro" id="IPR000246">
    <property type="entry name" value="Peptidase_T2"/>
</dbReference>
<feature type="binding site" evidence="6">
    <location>
        <begin position="212"/>
        <end position="215"/>
    </location>
    <ligand>
        <name>substrate</name>
    </ligand>
</feature>
<reference evidence="8 9" key="1">
    <citation type="submission" date="2017-10" db="EMBL/GenBank/DDBJ databases">
        <title>Genome sequence of Caulobacter mirabilis FWC38.</title>
        <authorList>
            <person name="Fiebig A."/>
            <person name="Crosson S."/>
        </authorList>
    </citation>
    <scope>NUCLEOTIDE SEQUENCE [LARGE SCALE GENOMIC DNA]</scope>
    <source>
        <strain evidence="8 9">FWC 38</strain>
    </source>
</reference>
<evidence type="ECO:0000256" key="2">
    <source>
        <dbReference type="ARBA" id="ARBA00022801"/>
    </source>
</evidence>
<sequence length="292" mass="29536">MANNCLSLVIHGGAGAKRGRDYSAEIAHMRGLVELGRDRLKAGGLALDVAEEIVRELESSGLYVAGRGASPNTAGAYELDACLMDGATARAGSVAALQGFESPVAVARAIMDWTPHVMLAGDGAARFAEAQGLARIADPAAWFTHAGLDESNHPPGVLAHGTVGCVVRDGEGRLAAATSTGGVFGKLPGRVGDSPVIGAGGWADETVAVSCTGQGEYFLRVAAASQVAHRMKFGGQSLAEATDAVLAQIKALGGEGGLIAVDKDGNVAMPYVSAGMKRAALTPDGKIVSAAF</sequence>
<dbReference type="PANTHER" id="PTHR10188">
    <property type="entry name" value="L-ASPARAGINASE"/>
    <property type="match status" value="1"/>
</dbReference>
<evidence type="ECO:0000256" key="3">
    <source>
        <dbReference type="ARBA" id="ARBA00022813"/>
    </source>
</evidence>